<evidence type="ECO:0000313" key="2">
    <source>
        <dbReference type="Proteomes" id="UP000197424"/>
    </source>
</evidence>
<organism evidence="1 2">
    <name type="scientific">Laribacter hongkongensis</name>
    <dbReference type="NCBI Taxonomy" id="168471"/>
    <lineage>
        <taxon>Bacteria</taxon>
        <taxon>Pseudomonadati</taxon>
        <taxon>Pseudomonadota</taxon>
        <taxon>Betaproteobacteria</taxon>
        <taxon>Neisseriales</taxon>
        <taxon>Aquaspirillaceae</taxon>
        <taxon>Laribacter</taxon>
    </lineage>
</organism>
<dbReference type="AlphaFoldDB" id="A0A248LHZ1"/>
<dbReference type="EMBL" id="CP022115">
    <property type="protein sequence ID" value="ASJ24252.1"/>
    <property type="molecule type" value="Genomic_DNA"/>
</dbReference>
<evidence type="ECO:0000313" key="1">
    <source>
        <dbReference type="EMBL" id="ASJ24252.1"/>
    </source>
</evidence>
<protein>
    <submittedName>
        <fullName evidence="1">Uncharacterized protein</fullName>
    </submittedName>
</protein>
<gene>
    <name evidence="1" type="ORF">LHGZ1_1421</name>
</gene>
<name>A0A248LHZ1_9NEIS</name>
<accession>A0A248LHZ1</accession>
<dbReference type="Proteomes" id="UP000197424">
    <property type="component" value="Chromosome"/>
</dbReference>
<reference evidence="2" key="1">
    <citation type="submission" date="2017-06" db="EMBL/GenBank/DDBJ databases">
        <title>Whole genome sequence of Laribacter hongkongensis LHGZ1.</title>
        <authorList>
            <person name="Chen D."/>
            <person name="Wu H."/>
            <person name="Chen J."/>
        </authorList>
    </citation>
    <scope>NUCLEOTIDE SEQUENCE [LARGE SCALE GENOMIC DNA]</scope>
    <source>
        <strain evidence="2">LHGZ1</strain>
    </source>
</reference>
<sequence>MRVTGKAAGLVTTAKSRRHPLRLFACRQQIRSCRQYLVSLRIGACQIRILPGLARGFASGSQPENNPVDR</sequence>
<proteinExistence type="predicted"/>